<evidence type="ECO:0000256" key="1">
    <source>
        <dbReference type="ARBA" id="ARBA00022723"/>
    </source>
</evidence>
<organism evidence="3 4">
    <name type="scientific">Gilvimarinus algae</name>
    <dbReference type="NCBI Taxonomy" id="3058037"/>
    <lineage>
        <taxon>Bacteria</taxon>
        <taxon>Pseudomonadati</taxon>
        <taxon>Pseudomonadota</taxon>
        <taxon>Gammaproteobacteria</taxon>
        <taxon>Cellvibrionales</taxon>
        <taxon>Cellvibrionaceae</taxon>
        <taxon>Gilvimarinus</taxon>
    </lineage>
</organism>
<feature type="domain" description="Cupin type-2" evidence="2">
    <location>
        <begin position="51"/>
        <end position="122"/>
    </location>
</feature>
<dbReference type="SUPFAM" id="SSF51182">
    <property type="entry name" value="RmlC-like cupins"/>
    <property type="match status" value="1"/>
</dbReference>
<evidence type="ECO:0000313" key="3">
    <source>
        <dbReference type="EMBL" id="MDO3383625.1"/>
    </source>
</evidence>
<dbReference type="Proteomes" id="UP001168380">
    <property type="component" value="Unassembled WGS sequence"/>
</dbReference>
<dbReference type="EMBL" id="JAULRT010000062">
    <property type="protein sequence ID" value="MDO3383625.1"/>
    <property type="molecule type" value="Genomic_DNA"/>
</dbReference>
<dbReference type="Pfam" id="PF07883">
    <property type="entry name" value="Cupin_2"/>
    <property type="match status" value="1"/>
</dbReference>
<dbReference type="Gene3D" id="2.60.120.10">
    <property type="entry name" value="Jelly Rolls"/>
    <property type="match status" value="1"/>
</dbReference>
<comment type="caution">
    <text evidence="3">The sequence shown here is derived from an EMBL/GenBank/DDBJ whole genome shotgun (WGS) entry which is preliminary data.</text>
</comment>
<name>A0ABT8THX3_9GAMM</name>
<keyword evidence="1" id="KW-0479">Metal-binding</keyword>
<dbReference type="CDD" id="cd02224">
    <property type="entry name" value="cupin_SPO2919-like"/>
    <property type="match status" value="1"/>
</dbReference>
<dbReference type="InterPro" id="IPR014710">
    <property type="entry name" value="RmlC-like_jellyroll"/>
</dbReference>
<keyword evidence="4" id="KW-1185">Reference proteome</keyword>
<accession>A0ABT8THX3</accession>
<protein>
    <submittedName>
        <fullName evidence="3">Cupin domain-containing protein</fullName>
    </submittedName>
</protein>
<gene>
    <name evidence="3" type="ORF">QWI16_15695</name>
</gene>
<dbReference type="PANTHER" id="PTHR35848:SF6">
    <property type="entry name" value="CUPIN TYPE-2 DOMAIN-CONTAINING PROTEIN"/>
    <property type="match status" value="1"/>
</dbReference>
<dbReference type="InterPro" id="IPR051610">
    <property type="entry name" value="GPI/OXD"/>
</dbReference>
<dbReference type="PANTHER" id="PTHR35848">
    <property type="entry name" value="OXALATE-BINDING PROTEIN"/>
    <property type="match status" value="1"/>
</dbReference>
<dbReference type="InterPro" id="IPR013096">
    <property type="entry name" value="Cupin_2"/>
</dbReference>
<evidence type="ECO:0000313" key="4">
    <source>
        <dbReference type="Proteomes" id="UP001168380"/>
    </source>
</evidence>
<dbReference type="RefSeq" id="WP_302714527.1">
    <property type="nucleotide sequence ID" value="NZ_JAULRT010000062.1"/>
</dbReference>
<evidence type="ECO:0000259" key="2">
    <source>
        <dbReference type="Pfam" id="PF07883"/>
    </source>
</evidence>
<sequence length="171" mass="18486">MPVPIINLGELTLTPMPPGMAPEGAACEKYGATMAYIGAQLGARQLGYNVTQVEPGKSAFPFHCHRVNEEMFFILAGEGQLRLGEDQHPIRSGDIIACPAGGPETAHQIINTGSEPLRFLAVSTRKTPELAEYPDSGKFGVMAQYAGDDGKPQMFLHVGTREQNLPYWDGN</sequence>
<reference evidence="3" key="1">
    <citation type="submission" date="2023-07" db="EMBL/GenBank/DDBJ databases">
        <title>Gilvimarinus algae sp. nov., isolated from the surface of Kelp.</title>
        <authorList>
            <person name="Sun Y.Y."/>
            <person name="Gong Y."/>
            <person name="Du Z.J."/>
        </authorList>
    </citation>
    <scope>NUCLEOTIDE SEQUENCE</scope>
    <source>
        <strain evidence="3">SDUM040014</strain>
    </source>
</reference>
<dbReference type="InterPro" id="IPR011051">
    <property type="entry name" value="RmlC_Cupin_sf"/>
</dbReference>
<proteinExistence type="predicted"/>